<accession>A0A9P6EWU1</accession>
<dbReference type="InterPro" id="IPR027271">
    <property type="entry name" value="Acetolactate_synth/TF_NikR_C"/>
</dbReference>
<dbReference type="Gene3D" id="3.30.70.260">
    <property type="match status" value="1"/>
</dbReference>
<organism evidence="8 9">
    <name type="scientific">Mortierella hygrophila</name>
    <dbReference type="NCBI Taxonomy" id="979708"/>
    <lineage>
        <taxon>Eukaryota</taxon>
        <taxon>Fungi</taxon>
        <taxon>Fungi incertae sedis</taxon>
        <taxon>Mucoromycota</taxon>
        <taxon>Mortierellomycotina</taxon>
        <taxon>Mortierellomycetes</taxon>
        <taxon>Mortierellales</taxon>
        <taxon>Mortierellaceae</taxon>
        <taxon>Mortierella</taxon>
    </lineage>
</organism>
<gene>
    <name evidence="8" type="ORF">EC957_007676</name>
</gene>
<evidence type="ECO:0000256" key="1">
    <source>
        <dbReference type="ARBA" id="ARBA00004974"/>
    </source>
</evidence>
<reference evidence="8" key="1">
    <citation type="journal article" date="2020" name="Fungal Divers.">
        <title>Resolving the Mortierellaceae phylogeny through synthesis of multi-gene phylogenetics and phylogenomics.</title>
        <authorList>
            <person name="Vandepol N."/>
            <person name="Liber J."/>
            <person name="Desiro A."/>
            <person name="Na H."/>
            <person name="Kennedy M."/>
            <person name="Barry K."/>
            <person name="Grigoriev I.V."/>
            <person name="Miller A.N."/>
            <person name="O'Donnell K."/>
            <person name="Stajich J.E."/>
            <person name="Bonito G."/>
        </authorList>
    </citation>
    <scope>NUCLEOTIDE SEQUENCE</scope>
    <source>
        <strain evidence="8">NRRL 2591</strain>
    </source>
</reference>
<dbReference type="GO" id="GO:0005948">
    <property type="term" value="C:acetolactate synthase complex"/>
    <property type="evidence" value="ECO:0007669"/>
    <property type="project" value="TreeGrafter"/>
</dbReference>
<dbReference type="PANTHER" id="PTHR31242">
    <property type="entry name" value="ACETOLACTATE SYNTHASE SMALL SUBUNIT, MITOCHONDRIAL"/>
    <property type="match status" value="1"/>
</dbReference>
<dbReference type="AlphaFoldDB" id="A0A9P6EWU1"/>
<dbReference type="InterPro" id="IPR004789">
    <property type="entry name" value="Acetalactate_synth_ssu"/>
</dbReference>
<dbReference type="CDD" id="cd04878">
    <property type="entry name" value="ACT_AHAS"/>
    <property type="match status" value="1"/>
</dbReference>
<keyword evidence="5" id="KW-0100">Branched-chain amino acid biosynthesis</keyword>
<comment type="pathway">
    <text evidence="2">Amino-acid biosynthesis; L-valine biosynthesis; L-valine from pyruvate: step 1/4.</text>
</comment>
<dbReference type="GO" id="GO:0009082">
    <property type="term" value="P:branched-chain amino acid biosynthetic process"/>
    <property type="evidence" value="ECO:0007669"/>
    <property type="project" value="UniProtKB-KW"/>
</dbReference>
<dbReference type="InterPro" id="IPR002912">
    <property type="entry name" value="ACT_dom"/>
</dbReference>
<dbReference type="NCBIfam" id="TIGR00119">
    <property type="entry name" value="acolac_sm"/>
    <property type="match status" value="1"/>
</dbReference>
<evidence type="ECO:0000259" key="7">
    <source>
        <dbReference type="PROSITE" id="PS51671"/>
    </source>
</evidence>
<dbReference type="Pfam" id="PF22629">
    <property type="entry name" value="ACT_AHAS_ss"/>
    <property type="match status" value="1"/>
</dbReference>
<dbReference type="InterPro" id="IPR019455">
    <property type="entry name" value="Acetolactate_synth_ssu_C"/>
</dbReference>
<comment type="similarity">
    <text evidence="3">Belongs to the acetolactate synthase small subunit family.</text>
</comment>
<dbReference type="InterPro" id="IPR039557">
    <property type="entry name" value="AHAS_ACT"/>
</dbReference>
<comment type="pathway">
    <text evidence="1">Amino-acid biosynthesis; L-isoleucine biosynthesis; L-isoleucine from 2-oxobutanoate: step 1/4.</text>
</comment>
<dbReference type="InterPro" id="IPR053050">
    <property type="entry name" value="ALS_regulatory_subunit"/>
</dbReference>
<dbReference type="SUPFAM" id="SSF55021">
    <property type="entry name" value="ACT-like"/>
    <property type="match status" value="2"/>
</dbReference>
<dbReference type="GO" id="GO:0008652">
    <property type="term" value="P:amino acid biosynthetic process"/>
    <property type="evidence" value="ECO:0007669"/>
    <property type="project" value="UniProtKB-KW"/>
</dbReference>
<protein>
    <recommendedName>
        <fullName evidence="7">ACT domain-containing protein</fullName>
    </recommendedName>
</protein>
<dbReference type="Pfam" id="PF10369">
    <property type="entry name" value="ALS_ss_C"/>
    <property type="match status" value="1"/>
</dbReference>
<feature type="region of interest" description="Disordered" evidence="6">
    <location>
        <begin position="32"/>
        <end position="62"/>
    </location>
</feature>
<dbReference type="InterPro" id="IPR045865">
    <property type="entry name" value="ACT-like_dom_sf"/>
</dbReference>
<feature type="domain" description="ACT" evidence="7">
    <location>
        <begin position="115"/>
        <end position="192"/>
    </location>
</feature>
<evidence type="ECO:0000313" key="8">
    <source>
        <dbReference type="EMBL" id="KAF9537789.1"/>
    </source>
</evidence>
<dbReference type="GO" id="GO:1990610">
    <property type="term" value="F:acetolactate synthase regulator activity"/>
    <property type="evidence" value="ECO:0007669"/>
    <property type="project" value="InterPro"/>
</dbReference>
<dbReference type="FunFam" id="3.30.70.260:FF:000001">
    <property type="entry name" value="Acetolactate synthase, small subunit"/>
    <property type="match status" value="1"/>
</dbReference>
<evidence type="ECO:0000256" key="4">
    <source>
        <dbReference type="ARBA" id="ARBA00022605"/>
    </source>
</evidence>
<evidence type="ECO:0000256" key="5">
    <source>
        <dbReference type="ARBA" id="ARBA00023304"/>
    </source>
</evidence>
<dbReference type="Proteomes" id="UP000723463">
    <property type="component" value="Unassembled WGS sequence"/>
</dbReference>
<dbReference type="EMBL" id="JAAAXW010000363">
    <property type="protein sequence ID" value="KAF9537789.1"/>
    <property type="molecule type" value="Genomic_DNA"/>
</dbReference>
<evidence type="ECO:0000256" key="6">
    <source>
        <dbReference type="SAM" id="MobiDB-lite"/>
    </source>
</evidence>
<evidence type="ECO:0000256" key="3">
    <source>
        <dbReference type="ARBA" id="ARBA00006341"/>
    </source>
</evidence>
<feature type="compositionally biased region" description="Low complexity" evidence="6">
    <location>
        <begin position="34"/>
        <end position="62"/>
    </location>
</feature>
<dbReference type="InterPro" id="IPR054480">
    <property type="entry name" value="AHAS_small-like_ACT"/>
</dbReference>
<comment type="caution">
    <text evidence="8">The sequence shown here is derived from an EMBL/GenBank/DDBJ whole genome shotgun (WGS) entry which is preliminary data.</text>
</comment>
<sequence>MWTSRLLATSTPRATLIASAARAPRIACSIRQVTSTASTPSPSPSTPTSNNSNTEPVTSSTSAITYKRAHPQKHHPTLSSYYHPPPAPSAEEAVSNILYNTPPPPSISQQRQKHIFNCLVQNEPGVLSRVSGILAGRGFNIDSLVVARTEVADLSRMTIVLRGEKEVVEQARRQLEDLVPVWAVLDYTGHKVIQRELLLVKVSILGPEHVLAQMKSRRTSLPSATDLHSIQQQQRSQWSSGDVNEVEDQIEIMSPSSALRQTHDHLGALTELTDLFKGKVVDVSSDCLSLELSAKPDRVDAFLKLLQPFGILEAARSGMMAMPRSVVLDRFESTDDLEVEDVGSGVDASMLPPG</sequence>
<dbReference type="GO" id="GO:0042645">
    <property type="term" value="C:mitochondrial nucleoid"/>
    <property type="evidence" value="ECO:0007669"/>
    <property type="project" value="TreeGrafter"/>
</dbReference>
<evidence type="ECO:0000256" key="2">
    <source>
        <dbReference type="ARBA" id="ARBA00005025"/>
    </source>
</evidence>
<keyword evidence="9" id="KW-1185">Reference proteome</keyword>
<proteinExistence type="inferred from homology"/>
<name>A0A9P6EWU1_9FUNG</name>
<dbReference type="Gene3D" id="3.30.70.1150">
    <property type="entry name" value="ACT-like. Chain A, domain 2"/>
    <property type="match status" value="1"/>
</dbReference>
<dbReference type="PANTHER" id="PTHR31242:SF2">
    <property type="entry name" value="ACETOLACTATE SYNTHASE SMALL SUBUNIT, MITOCHONDRIAL"/>
    <property type="match status" value="1"/>
</dbReference>
<dbReference type="PROSITE" id="PS51671">
    <property type="entry name" value="ACT"/>
    <property type="match status" value="1"/>
</dbReference>
<evidence type="ECO:0000313" key="9">
    <source>
        <dbReference type="Proteomes" id="UP000723463"/>
    </source>
</evidence>
<keyword evidence="4" id="KW-0028">Amino-acid biosynthesis</keyword>